<evidence type="ECO:0000313" key="2">
    <source>
        <dbReference type="Proteomes" id="UP000663823"/>
    </source>
</evidence>
<proteinExistence type="predicted"/>
<evidence type="ECO:0000313" key="1">
    <source>
        <dbReference type="EMBL" id="CAF4089548.1"/>
    </source>
</evidence>
<reference evidence="1" key="1">
    <citation type="submission" date="2021-02" db="EMBL/GenBank/DDBJ databases">
        <authorList>
            <person name="Nowell W R."/>
        </authorList>
    </citation>
    <scope>NUCLEOTIDE SEQUENCE</scope>
</reference>
<organism evidence="1 2">
    <name type="scientific">Rotaria sordida</name>
    <dbReference type="NCBI Taxonomy" id="392033"/>
    <lineage>
        <taxon>Eukaryota</taxon>
        <taxon>Metazoa</taxon>
        <taxon>Spiralia</taxon>
        <taxon>Gnathifera</taxon>
        <taxon>Rotifera</taxon>
        <taxon>Eurotatoria</taxon>
        <taxon>Bdelloidea</taxon>
        <taxon>Philodinida</taxon>
        <taxon>Philodinidae</taxon>
        <taxon>Rotaria</taxon>
    </lineage>
</organism>
<gene>
    <name evidence="1" type="ORF">OTI717_LOCUS33606</name>
</gene>
<accession>A0A819U5T0</accession>
<name>A0A819U5T0_9BILA</name>
<comment type="caution">
    <text evidence="1">The sequence shown here is derived from an EMBL/GenBank/DDBJ whole genome shotgun (WGS) entry which is preliminary data.</text>
</comment>
<sequence length="132" mass="16483">MKSFVNDDSEFIYLKWLLNNINYVKKLEIHLYKNEISKTDQTIWKSIIDANFIRQYCLPDEIINLKYFYFYIRLKHQLLLNNIEKIINSFKIDPFFILHQWTDVKYFYDEYRSYHHIFSSNFNKFQFSDFLM</sequence>
<dbReference type="AlphaFoldDB" id="A0A819U5T0"/>
<dbReference type="EMBL" id="CAJOAX010011237">
    <property type="protein sequence ID" value="CAF4089548.1"/>
    <property type="molecule type" value="Genomic_DNA"/>
</dbReference>
<protein>
    <submittedName>
        <fullName evidence="1">Uncharacterized protein</fullName>
    </submittedName>
</protein>
<dbReference type="Proteomes" id="UP000663823">
    <property type="component" value="Unassembled WGS sequence"/>
</dbReference>